<dbReference type="SUPFAM" id="SSF101307">
    <property type="entry name" value="YutG-like"/>
    <property type="match status" value="1"/>
</dbReference>
<dbReference type="EMBL" id="BJOL01000018">
    <property type="protein sequence ID" value="GED59079.1"/>
    <property type="molecule type" value="Genomic_DNA"/>
</dbReference>
<dbReference type="Pfam" id="PF04608">
    <property type="entry name" value="PgpA"/>
    <property type="match status" value="1"/>
</dbReference>
<evidence type="ECO:0000313" key="2">
    <source>
        <dbReference type="EMBL" id="GED59079.1"/>
    </source>
</evidence>
<dbReference type="Gene3D" id="1.10.3760.10">
    <property type="entry name" value="PgpA-like"/>
    <property type="match status" value="1"/>
</dbReference>
<evidence type="ECO:0000313" key="3">
    <source>
        <dbReference type="Proteomes" id="UP000319498"/>
    </source>
</evidence>
<protein>
    <recommendedName>
        <fullName evidence="1">YutG/PgpA domain-containing protein</fullName>
    </recommendedName>
</protein>
<dbReference type="InterPro" id="IPR036681">
    <property type="entry name" value="PgpA-like_sf"/>
</dbReference>
<comment type="caution">
    <text evidence="2">The sequence shown here is derived from an EMBL/GenBank/DDBJ whole genome shotgun (WGS) entry which is preliminary data.</text>
</comment>
<name>A0ABQ0T6W7_9BACL</name>
<sequence length="237" mass="25805">MPKSLGAESGFGRKIVAIWSACDTMVGNDFTRFVEGVVSYMKKQVHSIEVRNAALARLAERGVTVDDIAEIVYLMQSPYHPDLTMAQCIESVKAVLEKREMQHAILVGVELDTLAEKGLLSEPLQSIIASDEGLFGCDETLALGSVFGYGSIAVTTFGHLDKHKVGVIKRLDTKSAEGRVHTFLDDLVASVAANASSRMAHRMRDEQEAELARSEALKLQEAELRVEEKGKGTEQAG</sequence>
<feature type="domain" description="YutG/PgpA" evidence="1">
    <location>
        <begin position="68"/>
        <end position="201"/>
    </location>
</feature>
<proteinExistence type="predicted"/>
<keyword evidence="3" id="KW-1185">Reference proteome</keyword>
<accession>A0ABQ0T6W7</accession>
<organism evidence="2 3">
    <name type="scientific">Brevibacillus formosus</name>
    <dbReference type="NCBI Taxonomy" id="54913"/>
    <lineage>
        <taxon>Bacteria</taxon>
        <taxon>Bacillati</taxon>
        <taxon>Bacillota</taxon>
        <taxon>Bacilli</taxon>
        <taxon>Bacillales</taxon>
        <taxon>Paenibacillaceae</taxon>
        <taxon>Brevibacillus</taxon>
    </lineage>
</organism>
<evidence type="ECO:0000259" key="1">
    <source>
        <dbReference type="Pfam" id="PF04608"/>
    </source>
</evidence>
<dbReference type="InterPro" id="IPR007686">
    <property type="entry name" value="YutG/PgpA"/>
</dbReference>
<reference evidence="2 3" key="1">
    <citation type="submission" date="2019-06" db="EMBL/GenBank/DDBJ databases">
        <title>Whole genome shotgun sequence of Brevibacillus formosus NBRC 15716.</title>
        <authorList>
            <person name="Hosoyama A."/>
            <person name="Uohara A."/>
            <person name="Ohji S."/>
            <person name="Ichikawa N."/>
        </authorList>
    </citation>
    <scope>NUCLEOTIDE SEQUENCE [LARGE SCALE GENOMIC DNA]</scope>
    <source>
        <strain evidence="2 3">NBRC 15716</strain>
    </source>
</reference>
<gene>
    <name evidence="2" type="ORF">BFO01nite_32110</name>
</gene>
<dbReference type="Proteomes" id="UP000319498">
    <property type="component" value="Unassembled WGS sequence"/>
</dbReference>